<comment type="similarity">
    <text evidence="1 3">Belongs to the TPP enzyme family.</text>
</comment>
<dbReference type="GO" id="GO:0005948">
    <property type="term" value="C:acetolactate synthase complex"/>
    <property type="evidence" value="ECO:0007669"/>
    <property type="project" value="TreeGrafter"/>
</dbReference>
<reference evidence="7 8" key="1">
    <citation type="submission" date="2019-12" db="EMBL/GenBank/DDBJ databases">
        <title>The genome of Stappia indica PHM037.</title>
        <authorList>
            <person name="Kacar D."/>
            <person name="Galan B."/>
            <person name="Canedo L."/>
            <person name="Rodriguez P."/>
            <person name="de la Calle F."/>
            <person name="Garcia J.L."/>
        </authorList>
    </citation>
    <scope>NUCLEOTIDE SEQUENCE [LARGE SCALE GENOMIC DNA]</scope>
    <source>
        <strain evidence="7 8">PHM037</strain>
    </source>
</reference>
<dbReference type="InterPro" id="IPR012001">
    <property type="entry name" value="Thiamin_PyroP_enz_TPP-bd_dom"/>
</dbReference>
<dbReference type="GO" id="GO:0003984">
    <property type="term" value="F:acetolactate synthase activity"/>
    <property type="evidence" value="ECO:0007669"/>
    <property type="project" value="TreeGrafter"/>
</dbReference>
<dbReference type="SUPFAM" id="SSF52467">
    <property type="entry name" value="DHS-like NAD/FAD-binding domain"/>
    <property type="match status" value="1"/>
</dbReference>
<dbReference type="GO" id="GO:0050660">
    <property type="term" value="F:flavin adenine dinucleotide binding"/>
    <property type="evidence" value="ECO:0007669"/>
    <property type="project" value="TreeGrafter"/>
</dbReference>
<dbReference type="GO" id="GO:0009097">
    <property type="term" value="P:isoleucine biosynthetic process"/>
    <property type="evidence" value="ECO:0007669"/>
    <property type="project" value="TreeGrafter"/>
</dbReference>
<evidence type="ECO:0000259" key="6">
    <source>
        <dbReference type="Pfam" id="PF02776"/>
    </source>
</evidence>
<dbReference type="InterPro" id="IPR012000">
    <property type="entry name" value="Thiamin_PyroP_enz_cen_dom"/>
</dbReference>
<dbReference type="PANTHER" id="PTHR18968">
    <property type="entry name" value="THIAMINE PYROPHOSPHATE ENZYMES"/>
    <property type="match status" value="1"/>
</dbReference>
<dbReference type="SUPFAM" id="SSF52518">
    <property type="entry name" value="Thiamin diphosphate-binding fold (THDP-binding)"/>
    <property type="match status" value="2"/>
</dbReference>
<dbReference type="Proteomes" id="UP000435648">
    <property type="component" value="Chromosome"/>
</dbReference>
<evidence type="ECO:0000256" key="3">
    <source>
        <dbReference type="RuleBase" id="RU362132"/>
    </source>
</evidence>
<dbReference type="InterPro" id="IPR011766">
    <property type="entry name" value="TPP_enzyme_TPP-bd"/>
</dbReference>
<dbReference type="Pfam" id="PF02775">
    <property type="entry name" value="TPP_enzyme_C"/>
    <property type="match status" value="1"/>
</dbReference>
<protein>
    <submittedName>
        <fullName evidence="7">Thiamine pyrophosphate-binding protein</fullName>
    </submittedName>
</protein>
<dbReference type="InterPro" id="IPR029061">
    <property type="entry name" value="THDP-binding"/>
</dbReference>
<proteinExistence type="inferred from homology"/>
<dbReference type="Pfam" id="PF00205">
    <property type="entry name" value="TPP_enzyme_M"/>
    <property type="match status" value="1"/>
</dbReference>
<evidence type="ECO:0000256" key="1">
    <source>
        <dbReference type="ARBA" id="ARBA00007812"/>
    </source>
</evidence>
<evidence type="ECO:0000259" key="4">
    <source>
        <dbReference type="Pfam" id="PF00205"/>
    </source>
</evidence>
<feature type="domain" description="Thiamine pyrophosphate enzyme N-terminal TPP-binding" evidence="6">
    <location>
        <begin position="66"/>
        <end position="182"/>
    </location>
</feature>
<dbReference type="Gene3D" id="3.40.50.970">
    <property type="match status" value="2"/>
</dbReference>
<dbReference type="Gene3D" id="3.40.50.1220">
    <property type="entry name" value="TPP-binding domain"/>
    <property type="match status" value="1"/>
</dbReference>
<dbReference type="CDD" id="cd00568">
    <property type="entry name" value="TPP_enzymes"/>
    <property type="match status" value="1"/>
</dbReference>
<keyword evidence="2 3" id="KW-0786">Thiamine pyrophosphate</keyword>
<dbReference type="InterPro" id="IPR045229">
    <property type="entry name" value="TPP_enz"/>
</dbReference>
<dbReference type="GO" id="GO:0009099">
    <property type="term" value="P:L-valine biosynthetic process"/>
    <property type="evidence" value="ECO:0007669"/>
    <property type="project" value="TreeGrafter"/>
</dbReference>
<sequence>MSAQRCLRFLSFFQWVPLPAPSLQITLAIGPEKTIELCFVLCIVLYTEWNARSRAATREAFVTQTMNGAQVILKMLELHGVRHVFGLPGETTIGWYKEWQEHSNIEYVLTRDERTASFAAEAYAKITGRPCVLEAPSPGVTHCTPGITEAYLSSVPVIYFSSDIPINQDKKHGLTGVDQTALYASICKESFVLTKVAEIPFLLRRAFRVATSGRPAPVHIRVPINVFHEEAEITDLYAEPEYQFFPAHRPVADHSRIRAAIDVLLAAKKPVIVCGQGALISKATQAVLDLAELLQIPVGTTTPAKGVIPETHPLSLRVIGARGGMEYSNSYVREADTVFFIGSNTDSSGTDHWKLYGDPKTKTFLHLDIAEAHVGNNFPLKVGMVGDARATLDYMVELIRAEHPGIKREKIDLTEMKRTALDAVFNSNMPMPEGTVSPVKLTQVLDRILPADAIVTAEPGVSAIYPSALMSVREAGRRYITNYSMGSLGYSVPAGIGAAFASDGPVISFTGDGSLAFVLGDFETIRRSGKNITVILTRNDTYGWIRGEAILLDNVDAPWTTDFGAVDYIKVAEGFGFKTARITSEDQIEAVLSEAIANPGANFIEMMVPSQDKIVPFVPAWVRTAKERKLPYFA</sequence>
<gene>
    <name evidence="7" type="ORF">GH266_04030</name>
</gene>
<feature type="domain" description="Thiamine pyrophosphate enzyme central" evidence="4">
    <location>
        <begin position="257"/>
        <end position="393"/>
    </location>
</feature>
<dbReference type="AlphaFoldDB" id="A0A857C4E7"/>
<evidence type="ECO:0000259" key="5">
    <source>
        <dbReference type="Pfam" id="PF02775"/>
    </source>
</evidence>
<dbReference type="KEGG" id="siw:GH266_04030"/>
<organism evidence="7 8">
    <name type="scientific">Stappia indica</name>
    <dbReference type="NCBI Taxonomy" id="538381"/>
    <lineage>
        <taxon>Bacteria</taxon>
        <taxon>Pseudomonadati</taxon>
        <taxon>Pseudomonadota</taxon>
        <taxon>Alphaproteobacteria</taxon>
        <taxon>Hyphomicrobiales</taxon>
        <taxon>Stappiaceae</taxon>
        <taxon>Stappia</taxon>
    </lineage>
</organism>
<dbReference type="EMBL" id="CP046908">
    <property type="protein sequence ID" value="QGZ33749.1"/>
    <property type="molecule type" value="Genomic_DNA"/>
</dbReference>
<dbReference type="CDD" id="cd07035">
    <property type="entry name" value="TPP_PYR_POX_like"/>
    <property type="match status" value="1"/>
</dbReference>
<name>A0A857C4E7_9HYPH</name>
<dbReference type="GO" id="GO:0030976">
    <property type="term" value="F:thiamine pyrophosphate binding"/>
    <property type="evidence" value="ECO:0007669"/>
    <property type="project" value="InterPro"/>
</dbReference>
<feature type="domain" description="Thiamine pyrophosphate enzyme TPP-binding" evidence="5">
    <location>
        <begin position="470"/>
        <end position="605"/>
    </location>
</feature>
<accession>A0A857C4E7</accession>
<dbReference type="Pfam" id="PF02776">
    <property type="entry name" value="TPP_enzyme_N"/>
    <property type="match status" value="1"/>
</dbReference>
<evidence type="ECO:0000313" key="8">
    <source>
        <dbReference type="Proteomes" id="UP000435648"/>
    </source>
</evidence>
<evidence type="ECO:0000313" key="7">
    <source>
        <dbReference type="EMBL" id="QGZ33749.1"/>
    </source>
</evidence>
<dbReference type="InterPro" id="IPR029035">
    <property type="entry name" value="DHS-like_NAD/FAD-binding_dom"/>
</dbReference>
<dbReference type="PANTHER" id="PTHR18968:SF13">
    <property type="entry name" value="ACETOLACTATE SYNTHASE CATALYTIC SUBUNIT, MITOCHONDRIAL"/>
    <property type="match status" value="1"/>
</dbReference>
<evidence type="ECO:0000256" key="2">
    <source>
        <dbReference type="ARBA" id="ARBA00023052"/>
    </source>
</evidence>
<dbReference type="GO" id="GO:0000287">
    <property type="term" value="F:magnesium ion binding"/>
    <property type="evidence" value="ECO:0007669"/>
    <property type="project" value="InterPro"/>
</dbReference>